<dbReference type="Proteomes" id="UP001187343">
    <property type="component" value="Unassembled WGS sequence"/>
</dbReference>
<dbReference type="AlphaFoldDB" id="A0AA88Q9A0"/>
<accession>A0AA88Q9A0</accession>
<organism evidence="1 2">
    <name type="scientific">Cirrhinus molitorella</name>
    <name type="common">mud carp</name>
    <dbReference type="NCBI Taxonomy" id="172907"/>
    <lineage>
        <taxon>Eukaryota</taxon>
        <taxon>Metazoa</taxon>
        <taxon>Chordata</taxon>
        <taxon>Craniata</taxon>
        <taxon>Vertebrata</taxon>
        <taxon>Euteleostomi</taxon>
        <taxon>Actinopterygii</taxon>
        <taxon>Neopterygii</taxon>
        <taxon>Teleostei</taxon>
        <taxon>Ostariophysi</taxon>
        <taxon>Cypriniformes</taxon>
        <taxon>Cyprinidae</taxon>
        <taxon>Labeoninae</taxon>
        <taxon>Labeonini</taxon>
        <taxon>Cirrhinus</taxon>
    </lineage>
</organism>
<sequence length="104" mass="11445">MELTALFAGDVELKREWMKPALVPVHVSLRKRCCWGKGLEQCNLHPHLPLSPLYADSGCPLTQRIVPLSCTEGNWHKHTPAANNAALILLKDAAAAWITHTSAI</sequence>
<protein>
    <submittedName>
        <fullName evidence="1">Uncharacterized protein</fullName>
    </submittedName>
</protein>
<proteinExistence type="predicted"/>
<gene>
    <name evidence="1" type="ORF">Q8A67_000175</name>
</gene>
<reference evidence="1" key="1">
    <citation type="submission" date="2023-08" db="EMBL/GenBank/DDBJ databases">
        <title>Chromosome-level Genome Assembly of mud carp (Cirrhinus molitorella).</title>
        <authorList>
            <person name="Liu H."/>
        </authorList>
    </citation>
    <scope>NUCLEOTIDE SEQUENCE</scope>
    <source>
        <strain evidence="1">Prfri</strain>
        <tissue evidence="1">Muscle</tissue>
    </source>
</reference>
<comment type="caution">
    <text evidence="1">The sequence shown here is derived from an EMBL/GenBank/DDBJ whole genome shotgun (WGS) entry which is preliminary data.</text>
</comment>
<evidence type="ECO:0000313" key="1">
    <source>
        <dbReference type="EMBL" id="KAK2915801.1"/>
    </source>
</evidence>
<evidence type="ECO:0000313" key="2">
    <source>
        <dbReference type="Proteomes" id="UP001187343"/>
    </source>
</evidence>
<name>A0AA88Q9A0_9TELE</name>
<keyword evidence="2" id="KW-1185">Reference proteome</keyword>
<dbReference type="EMBL" id="JAUYZG010000001">
    <property type="protein sequence ID" value="KAK2915801.1"/>
    <property type="molecule type" value="Genomic_DNA"/>
</dbReference>